<evidence type="ECO:0000313" key="2">
    <source>
        <dbReference type="Proteomes" id="UP000020077"/>
    </source>
</evidence>
<gene>
    <name evidence="1" type="ORF">AW09_003132</name>
</gene>
<reference evidence="1 2" key="1">
    <citation type="submission" date="2014-02" db="EMBL/GenBank/DDBJ databases">
        <title>Expanding our view of genomic diversity in Candidatus Accumulibacter clades.</title>
        <authorList>
            <person name="Skennerton C.T."/>
            <person name="Barr J.J."/>
            <person name="Slater F.R."/>
            <person name="Bond P.L."/>
            <person name="Tyson G.W."/>
        </authorList>
    </citation>
    <scope>NUCLEOTIDE SEQUENCE [LARGE SCALE GENOMIC DNA]</scope>
    <source>
        <strain evidence="2">BA-91</strain>
    </source>
</reference>
<evidence type="ECO:0000313" key="1">
    <source>
        <dbReference type="EMBL" id="KFB71715.1"/>
    </source>
</evidence>
<comment type="caution">
    <text evidence="1">The sequence shown here is derived from an EMBL/GenBank/DDBJ whole genome shotgun (WGS) entry which is preliminary data.</text>
</comment>
<protein>
    <submittedName>
        <fullName evidence="1">Uncharacterized protein</fullName>
    </submittedName>
</protein>
<accession>A0A080LVH9</accession>
<dbReference type="Proteomes" id="UP000020077">
    <property type="component" value="Unassembled WGS sequence"/>
</dbReference>
<dbReference type="EMBL" id="JDVG02000503">
    <property type="protein sequence ID" value="KFB71715.1"/>
    <property type="molecule type" value="Genomic_DNA"/>
</dbReference>
<dbReference type="AlphaFoldDB" id="A0A080LVH9"/>
<organism evidence="1 2">
    <name type="scientific">Candidatus Accumulibacter phosphatis</name>
    <dbReference type="NCBI Taxonomy" id="327160"/>
    <lineage>
        <taxon>Bacteria</taxon>
        <taxon>Pseudomonadati</taxon>
        <taxon>Pseudomonadota</taxon>
        <taxon>Betaproteobacteria</taxon>
        <taxon>Candidatus Accumulibacter</taxon>
    </lineage>
</organism>
<sequence length="41" mass="4479">MCMTCGSRRIVKLPLEYSGFTLVTSSSDWCGSAHEADDRPA</sequence>
<proteinExistence type="predicted"/>
<name>A0A080LVH9_9PROT</name>